<feature type="active site" evidence="1">
    <location>
        <position position="139"/>
    </location>
</feature>
<sequence length="205" mass="23824">MSRYDATGSEAEQQPGGEEGVLRNIPGLTRKRDIDDAETELLEALYEEVLLQSRDTLSFADIQHWHHRWLGNLYPWAGSLRTVNMSKGGFHFSIVGTLPKLIKNFEQQYLQQFPSLPDTPDEEFIRYMAESHVEFILIHPFREGNGRISRLLLDVMALQAGFQPLDYQLWEDHREFYFRSIQAGVGGDYLHMQRLIRDVLEQQQG</sequence>
<evidence type="ECO:0000313" key="5">
    <source>
        <dbReference type="Proteomes" id="UP000535937"/>
    </source>
</evidence>
<dbReference type="Pfam" id="PF02661">
    <property type="entry name" value="Fic"/>
    <property type="match status" value="1"/>
</dbReference>
<dbReference type="Proteomes" id="UP000535937">
    <property type="component" value="Unassembled WGS sequence"/>
</dbReference>
<dbReference type="InterPro" id="IPR040198">
    <property type="entry name" value="Fido_containing"/>
</dbReference>
<dbReference type="RefSeq" id="WP_183459144.1">
    <property type="nucleotide sequence ID" value="NZ_JACHWZ010000007.1"/>
</dbReference>
<dbReference type="AlphaFoldDB" id="A0A7W4WB79"/>
<dbReference type="PROSITE" id="PS51459">
    <property type="entry name" value="FIDO"/>
    <property type="match status" value="1"/>
</dbReference>
<evidence type="ECO:0000313" key="4">
    <source>
        <dbReference type="EMBL" id="MBB3061082.1"/>
    </source>
</evidence>
<dbReference type="SUPFAM" id="SSF140931">
    <property type="entry name" value="Fic-like"/>
    <property type="match status" value="1"/>
</dbReference>
<dbReference type="InterPro" id="IPR036597">
    <property type="entry name" value="Fido-like_dom_sf"/>
</dbReference>
<feature type="region of interest" description="Disordered" evidence="2">
    <location>
        <begin position="1"/>
        <end position="24"/>
    </location>
</feature>
<dbReference type="InterPro" id="IPR003812">
    <property type="entry name" value="Fido"/>
</dbReference>
<reference evidence="4 5" key="1">
    <citation type="submission" date="2020-08" db="EMBL/GenBank/DDBJ databases">
        <title>Genomic Encyclopedia of Type Strains, Phase III (KMG-III): the genomes of soil and plant-associated and newly described type strains.</title>
        <authorList>
            <person name="Whitman W."/>
        </authorList>
    </citation>
    <scope>NUCLEOTIDE SEQUENCE [LARGE SCALE GENOMIC DNA]</scope>
    <source>
        <strain evidence="4 5">CECT 8799</strain>
    </source>
</reference>
<dbReference type="Gene3D" id="1.10.3290.10">
    <property type="entry name" value="Fido-like domain"/>
    <property type="match status" value="1"/>
</dbReference>
<dbReference type="PANTHER" id="PTHR13504:SF38">
    <property type="entry name" value="FIDO DOMAIN-CONTAINING PROTEIN"/>
    <property type="match status" value="1"/>
</dbReference>
<evidence type="ECO:0000259" key="3">
    <source>
        <dbReference type="PROSITE" id="PS51459"/>
    </source>
</evidence>
<evidence type="ECO:0000256" key="1">
    <source>
        <dbReference type="PIRSR" id="PIRSR640198-1"/>
    </source>
</evidence>
<proteinExistence type="predicted"/>
<gene>
    <name evidence="4" type="ORF">FHS09_001912</name>
</gene>
<keyword evidence="5" id="KW-1185">Reference proteome</keyword>
<name>A0A7W4WB79_9GAMM</name>
<dbReference type="EMBL" id="JACHWZ010000007">
    <property type="protein sequence ID" value="MBB3061082.1"/>
    <property type="molecule type" value="Genomic_DNA"/>
</dbReference>
<evidence type="ECO:0000256" key="2">
    <source>
        <dbReference type="SAM" id="MobiDB-lite"/>
    </source>
</evidence>
<comment type="caution">
    <text evidence="4">The sequence shown here is derived from an EMBL/GenBank/DDBJ whole genome shotgun (WGS) entry which is preliminary data.</text>
</comment>
<organism evidence="4 5">
    <name type="scientific">Microbulbifer rhizosphaerae</name>
    <dbReference type="NCBI Taxonomy" id="1562603"/>
    <lineage>
        <taxon>Bacteria</taxon>
        <taxon>Pseudomonadati</taxon>
        <taxon>Pseudomonadota</taxon>
        <taxon>Gammaproteobacteria</taxon>
        <taxon>Cellvibrionales</taxon>
        <taxon>Microbulbiferaceae</taxon>
        <taxon>Microbulbifer</taxon>
    </lineage>
</organism>
<feature type="domain" description="Fido" evidence="3">
    <location>
        <begin position="57"/>
        <end position="201"/>
    </location>
</feature>
<protein>
    <submittedName>
        <fullName evidence="4">Cell filamentation protein</fullName>
    </submittedName>
</protein>
<dbReference type="PANTHER" id="PTHR13504">
    <property type="entry name" value="FIDO DOMAIN-CONTAINING PROTEIN DDB_G0283145"/>
    <property type="match status" value="1"/>
</dbReference>
<accession>A0A7W4WB79</accession>